<dbReference type="AlphaFoldDB" id="A0AA39QJD1"/>
<sequence length="86" mass="9545">MKKRANDLLKHPLFLDIGSVRYLRAITMLKELESKAQASLSGEEDLPISAIDRAMRGMVFPFGGSNFGSVRLIDDYPRSFPDQSAG</sequence>
<organism evidence="1 2">
    <name type="scientific">Armillaria luteobubalina</name>
    <dbReference type="NCBI Taxonomy" id="153913"/>
    <lineage>
        <taxon>Eukaryota</taxon>
        <taxon>Fungi</taxon>
        <taxon>Dikarya</taxon>
        <taxon>Basidiomycota</taxon>
        <taxon>Agaricomycotina</taxon>
        <taxon>Agaricomycetes</taxon>
        <taxon>Agaricomycetidae</taxon>
        <taxon>Agaricales</taxon>
        <taxon>Marasmiineae</taxon>
        <taxon>Physalacriaceae</taxon>
        <taxon>Armillaria</taxon>
    </lineage>
</organism>
<reference evidence="1" key="1">
    <citation type="submission" date="2023-06" db="EMBL/GenBank/DDBJ databases">
        <authorList>
            <consortium name="Lawrence Berkeley National Laboratory"/>
            <person name="Ahrendt S."/>
            <person name="Sahu N."/>
            <person name="Indic B."/>
            <person name="Wong-Bajracharya J."/>
            <person name="Merenyi Z."/>
            <person name="Ke H.-M."/>
            <person name="Monk M."/>
            <person name="Kocsube S."/>
            <person name="Drula E."/>
            <person name="Lipzen A."/>
            <person name="Balint B."/>
            <person name="Henrissat B."/>
            <person name="Andreopoulos B."/>
            <person name="Martin F.M."/>
            <person name="Harder C.B."/>
            <person name="Rigling D."/>
            <person name="Ford K.L."/>
            <person name="Foster G.D."/>
            <person name="Pangilinan J."/>
            <person name="Papanicolaou A."/>
            <person name="Barry K."/>
            <person name="LaButti K."/>
            <person name="Viragh M."/>
            <person name="Koriabine M."/>
            <person name="Yan M."/>
            <person name="Riley R."/>
            <person name="Champramary S."/>
            <person name="Plett K.L."/>
            <person name="Tsai I.J."/>
            <person name="Slot J."/>
            <person name="Sipos G."/>
            <person name="Plett J."/>
            <person name="Nagy L.G."/>
            <person name="Grigoriev I.V."/>
        </authorList>
    </citation>
    <scope>NUCLEOTIDE SEQUENCE</scope>
    <source>
        <strain evidence="1">HWK02</strain>
    </source>
</reference>
<proteinExistence type="predicted"/>
<keyword evidence="2" id="KW-1185">Reference proteome</keyword>
<comment type="caution">
    <text evidence="1">The sequence shown here is derived from an EMBL/GenBank/DDBJ whole genome shotgun (WGS) entry which is preliminary data.</text>
</comment>
<gene>
    <name evidence="1" type="ORF">EDD18DRAFT_1137735</name>
</gene>
<dbReference type="Proteomes" id="UP001175228">
    <property type="component" value="Unassembled WGS sequence"/>
</dbReference>
<accession>A0AA39QJD1</accession>
<protein>
    <submittedName>
        <fullName evidence="1">Uncharacterized protein</fullName>
    </submittedName>
</protein>
<dbReference type="EMBL" id="JAUEPU010000004">
    <property type="protein sequence ID" value="KAK0503409.1"/>
    <property type="molecule type" value="Genomic_DNA"/>
</dbReference>
<evidence type="ECO:0000313" key="1">
    <source>
        <dbReference type="EMBL" id="KAK0503409.1"/>
    </source>
</evidence>
<name>A0AA39QJD1_9AGAR</name>
<evidence type="ECO:0000313" key="2">
    <source>
        <dbReference type="Proteomes" id="UP001175228"/>
    </source>
</evidence>